<dbReference type="EMBL" id="LAZR01012756">
    <property type="protein sequence ID" value="KKM25239.1"/>
    <property type="molecule type" value="Genomic_DNA"/>
</dbReference>
<organism evidence="1">
    <name type="scientific">marine sediment metagenome</name>
    <dbReference type="NCBI Taxonomy" id="412755"/>
    <lineage>
        <taxon>unclassified sequences</taxon>
        <taxon>metagenomes</taxon>
        <taxon>ecological metagenomes</taxon>
    </lineage>
</organism>
<gene>
    <name evidence="1" type="ORF">LCGC14_1597040</name>
</gene>
<reference evidence="1" key="1">
    <citation type="journal article" date="2015" name="Nature">
        <title>Complex archaea that bridge the gap between prokaryotes and eukaryotes.</title>
        <authorList>
            <person name="Spang A."/>
            <person name="Saw J.H."/>
            <person name="Jorgensen S.L."/>
            <person name="Zaremba-Niedzwiedzka K."/>
            <person name="Martijn J."/>
            <person name="Lind A.E."/>
            <person name="van Eijk R."/>
            <person name="Schleper C."/>
            <person name="Guy L."/>
            <person name="Ettema T.J."/>
        </authorList>
    </citation>
    <scope>NUCLEOTIDE SEQUENCE</scope>
</reference>
<accession>A0A0F9IYP2</accession>
<name>A0A0F9IYP2_9ZZZZ</name>
<sequence>MEIQTKFEIGDMIKFNRVITYVAKKKISDPEIHVGIIEKILVSKTGISYLMHSSFQGWVSEEDIICTLQEVKT</sequence>
<evidence type="ECO:0000313" key="1">
    <source>
        <dbReference type="EMBL" id="KKM25239.1"/>
    </source>
</evidence>
<proteinExistence type="predicted"/>
<dbReference type="AlphaFoldDB" id="A0A0F9IYP2"/>
<comment type="caution">
    <text evidence="1">The sequence shown here is derived from an EMBL/GenBank/DDBJ whole genome shotgun (WGS) entry which is preliminary data.</text>
</comment>
<protein>
    <submittedName>
        <fullName evidence="1">Uncharacterized protein</fullName>
    </submittedName>
</protein>